<evidence type="ECO:0000313" key="3">
    <source>
        <dbReference type="Proteomes" id="UP000310687"/>
    </source>
</evidence>
<dbReference type="SUPFAM" id="SSF81383">
    <property type="entry name" value="F-box domain"/>
    <property type="match status" value="1"/>
</dbReference>
<dbReference type="EMBL" id="QZAL01000083">
    <property type="protein sequence ID" value="THW40198.1"/>
    <property type="molecule type" value="Genomic_DNA"/>
</dbReference>
<dbReference type="InterPro" id="IPR001810">
    <property type="entry name" value="F-box_dom"/>
</dbReference>
<comment type="caution">
    <text evidence="2">The sequence shown here is derived from an EMBL/GenBank/DDBJ whole genome shotgun (WGS) entry which is preliminary data.</text>
</comment>
<dbReference type="Proteomes" id="UP000310687">
    <property type="component" value="Unassembled WGS sequence"/>
</dbReference>
<evidence type="ECO:0000313" key="2">
    <source>
        <dbReference type="EMBL" id="THW40198.1"/>
    </source>
</evidence>
<dbReference type="AlphaFoldDB" id="A0A4S8XMJ2"/>
<dbReference type="Pfam" id="PF12937">
    <property type="entry name" value="F-box-like"/>
    <property type="match status" value="1"/>
</dbReference>
<proteinExistence type="predicted"/>
<feature type="domain" description="F-box" evidence="1">
    <location>
        <begin position="1"/>
        <end position="52"/>
    </location>
</feature>
<dbReference type="PROSITE" id="PS50181">
    <property type="entry name" value="FBOX"/>
    <property type="match status" value="1"/>
</dbReference>
<sequence>MTSTILPAELFRHIFSLVHLNQLASCALVSKTWHAHVTPLMYESIDLTWRRPIAMCDRGLDSLLLDPCPCEDMGFCDYKAHLRAPISGLRIPRRHSHHTSVTCIVQPYGHDRSFPSLYLLARTLLSSPRLGRLVLHLRFAGSVPRSVWTSPEQTCLSLHDKFHLRLVLDSGGFISPVEWLERLDAGDPIAFTALVLAFVPNLTQLDLGPDLQNALGFYSASQLSKLLPNLHTASIGAIEDKVWMGRGRAPFNHASNAPQLLSMLLPAVHHVSLNIPSSTNDYLYSILGQQTVGPRLSSLSLAYTHLNEHGLYCLLLACPGLRSLKYDYWTRSPEEDWDDPMPEPDCESPNASSQKLVDVDVLERALRVVRNTLQVLHLHIVPPRAPWNQCLRSMSFQNFPSLNTLHVPLQILADKRNTTSRLHESLPRSLRELWLNDDGALLWLNHFDFNSPHGEEWTLDNFWYEKKNHPIHSDAEITSLISDYLSDFHLYTPHLQSLSLLFYFFKSSTWGHRDVLFIGDTLRTAKCANGVVLSVFELLKRSYRLQGDLSTNGQYPPYFTTAVIRKGLDLEKHRREPA</sequence>
<name>A0A4S8XMJ2_AURPU</name>
<organism evidence="2 3">
    <name type="scientific">Aureobasidium pullulans</name>
    <name type="common">Black yeast</name>
    <name type="synonym">Pullularia pullulans</name>
    <dbReference type="NCBI Taxonomy" id="5580"/>
    <lineage>
        <taxon>Eukaryota</taxon>
        <taxon>Fungi</taxon>
        <taxon>Dikarya</taxon>
        <taxon>Ascomycota</taxon>
        <taxon>Pezizomycotina</taxon>
        <taxon>Dothideomycetes</taxon>
        <taxon>Dothideomycetidae</taxon>
        <taxon>Dothideales</taxon>
        <taxon>Saccotheciaceae</taxon>
        <taxon>Aureobasidium</taxon>
    </lineage>
</organism>
<gene>
    <name evidence="2" type="ORF">D6D22_05934</name>
</gene>
<dbReference type="InterPro" id="IPR036047">
    <property type="entry name" value="F-box-like_dom_sf"/>
</dbReference>
<accession>A0A4S8XMJ2</accession>
<dbReference type="CDD" id="cd09917">
    <property type="entry name" value="F-box_SF"/>
    <property type="match status" value="1"/>
</dbReference>
<reference evidence="2 3" key="1">
    <citation type="submission" date="2018-10" db="EMBL/GenBank/DDBJ databases">
        <title>Fifty Aureobasidium pullulans genomes reveal a recombining polyextremotolerant generalist.</title>
        <authorList>
            <person name="Gostincar C."/>
            <person name="Turk M."/>
            <person name="Zajc J."/>
            <person name="Gunde-Cimerman N."/>
        </authorList>
    </citation>
    <scope>NUCLEOTIDE SEQUENCE [LARGE SCALE GENOMIC DNA]</scope>
    <source>
        <strain evidence="2 3">EXF-11013</strain>
    </source>
</reference>
<evidence type="ECO:0000259" key="1">
    <source>
        <dbReference type="PROSITE" id="PS50181"/>
    </source>
</evidence>
<protein>
    <recommendedName>
        <fullName evidence="1">F-box domain-containing protein</fullName>
    </recommendedName>
</protein>
<dbReference type="Gene3D" id="1.20.1280.50">
    <property type="match status" value="1"/>
</dbReference>